<dbReference type="Proteomes" id="UP000466931">
    <property type="component" value="Chromosome"/>
</dbReference>
<feature type="domain" description="Periplasmic binding protein" evidence="3">
    <location>
        <begin position="85"/>
        <end position="331"/>
    </location>
</feature>
<evidence type="ECO:0000256" key="1">
    <source>
        <dbReference type="ARBA" id="ARBA00004196"/>
    </source>
</evidence>
<accession>A0A7I7XU36</accession>
<name>A0A7I7XU36_9MYCO</name>
<evidence type="ECO:0000256" key="2">
    <source>
        <dbReference type="ARBA" id="ARBA00007639"/>
    </source>
</evidence>
<evidence type="ECO:0000313" key="5">
    <source>
        <dbReference type="Proteomes" id="UP000466931"/>
    </source>
</evidence>
<reference evidence="4" key="1">
    <citation type="journal article" date="2019" name="Emerg. Microbes Infect.">
        <title>Comprehensive subspecies identification of 175 nontuberculous mycobacteria species based on 7547 genomic profiles.</title>
        <authorList>
            <person name="Matsumoto Y."/>
            <person name="Kinjo T."/>
            <person name="Motooka D."/>
            <person name="Nabeya D."/>
            <person name="Jung N."/>
            <person name="Uechi K."/>
            <person name="Horii T."/>
            <person name="Iida T."/>
            <person name="Fujita J."/>
            <person name="Nakamura S."/>
        </authorList>
    </citation>
    <scope>NUCLEOTIDE SEQUENCE [LARGE SCALE GENOMIC DNA]</scope>
    <source>
        <strain evidence="4">JCM 13671</strain>
    </source>
</reference>
<dbReference type="SUPFAM" id="SSF53822">
    <property type="entry name" value="Periplasmic binding protein-like I"/>
    <property type="match status" value="1"/>
</dbReference>
<evidence type="ECO:0000259" key="3">
    <source>
        <dbReference type="Pfam" id="PF13407"/>
    </source>
</evidence>
<dbReference type="InterPro" id="IPR028082">
    <property type="entry name" value="Peripla_BP_I"/>
</dbReference>
<comment type="similarity">
    <text evidence="2">Belongs to the bacterial solute-binding protein 2 family.</text>
</comment>
<gene>
    <name evidence="4" type="ORF">MCNF_13520</name>
</gene>
<dbReference type="InterPro" id="IPR050555">
    <property type="entry name" value="Bact_Solute-Bind_Prot2"/>
</dbReference>
<sequence length="365" mass="38123">MLTFQCERYYIDCEAVSLATGVQTLKLRGDVRGQGETMNFTRLVAAASLGVLVLGASACSSTGGKPDSSRGGMGAGTADTPRATIAMITHEAPGDSFWDLVRKGAETAAKKDNIELVYSSDPEGPNQANLVQNAVDRGVDGIALTLAKADAMKPGVAKAIGKDIPVVAFNSGSDVWQSMGIKEYFGQDEFIAGQEAGKRLAADGAKKAICVIQEQGHVGLEARCAGVRDTFPASEVLNVNGKDMPSVEATVTAKLQQDPSVDTVLTLGAPFALTAVQSVKNAGSSAKIATFDTNAALVDAIKNGDVQWAVDQQPFLQGYLAVDSLWLYLNNGNVIGGNQATLTGPSFIDKTNIDAVAEYAQNGTR</sequence>
<organism evidence="4 5">
    <name type="scientific">Mycolicibacterium confluentis</name>
    <dbReference type="NCBI Taxonomy" id="28047"/>
    <lineage>
        <taxon>Bacteria</taxon>
        <taxon>Bacillati</taxon>
        <taxon>Actinomycetota</taxon>
        <taxon>Actinomycetes</taxon>
        <taxon>Mycobacteriales</taxon>
        <taxon>Mycobacteriaceae</taxon>
        <taxon>Mycolicibacterium</taxon>
    </lineage>
</organism>
<dbReference type="AlphaFoldDB" id="A0A7I7XU36"/>
<keyword evidence="5" id="KW-1185">Reference proteome</keyword>
<dbReference type="InterPro" id="IPR025997">
    <property type="entry name" value="SBP_2_dom"/>
</dbReference>
<comment type="subcellular location">
    <subcellularLocation>
        <location evidence="1">Cell envelope</location>
    </subcellularLocation>
</comment>
<evidence type="ECO:0000313" key="4">
    <source>
        <dbReference type="EMBL" id="BBZ32747.1"/>
    </source>
</evidence>
<dbReference type="Pfam" id="PF13407">
    <property type="entry name" value="Peripla_BP_4"/>
    <property type="match status" value="1"/>
</dbReference>
<dbReference type="GO" id="GO:0030288">
    <property type="term" value="C:outer membrane-bounded periplasmic space"/>
    <property type="evidence" value="ECO:0007669"/>
    <property type="project" value="TreeGrafter"/>
</dbReference>
<dbReference type="PANTHER" id="PTHR30036">
    <property type="entry name" value="D-XYLOSE-BINDING PERIPLASMIC PROTEIN"/>
    <property type="match status" value="1"/>
</dbReference>
<proteinExistence type="inferred from homology"/>
<protein>
    <submittedName>
        <fullName evidence="4">Sugar ABC transporter substrate-binding protein</fullName>
    </submittedName>
</protein>
<dbReference type="EMBL" id="AP022612">
    <property type="protein sequence ID" value="BBZ32747.1"/>
    <property type="molecule type" value="Genomic_DNA"/>
</dbReference>
<dbReference type="Gene3D" id="3.40.50.2300">
    <property type="match status" value="2"/>
</dbReference>
<reference evidence="4" key="2">
    <citation type="submission" date="2020-02" db="EMBL/GenBank/DDBJ databases">
        <authorList>
            <person name="Matsumoto Y."/>
            <person name="Motooka D."/>
            <person name="Nakamura S."/>
        </authorList>
    </citation>
    <scope>NUCLEOTIDE SEQUENCE</scope>
    <source>
        <strain evidence="4">JCM 13671</strain>
    </source>
</reference>
<dbReference type="GO" id="GO:0030246">
    <property type="term" value="F:carbohydrate binding"/>
    <property type="evidence" value="ECO:0007669"/>
    <property type="project" value="TreeGrafter"/>
</dbReference>
<dbReference type="PANTHER" id="PTHR30036:SF7">
    <property type="entry name" value="ABC TRANSPORTER PERIPLASMIC-BINDING PROTEIN YPHF"/>
    <property type="match status" value="1"/>
</dbReference>